<dbReference type="EMBL" id="JBAKAX010000024">
    <property type="protein sequence ID" value="MEL0605934.1"/>
    <property type="molecule type" value="Genomic_DNA"/>
</dbReference>
<reference evidence="1" key="1">
    <citation type="submission" date="2024-02" db="EMBL/GenBank/DDBJ databases">
        <title>Bacteria isolated from the canopy kelp, Nereocystis luetkeana.</title>
        <authorList>
            <person name="Pfister C.A."/>
            <person name="Younker I.T."/>
            <person name="Light S.H."/>
        </authorList>
    </citation>
    <scope>NUCLEOTIDE SEQUENCE</scope>
    <source>
        <strain evidence="1">TN.2.01</strain>
    </source>
</reference>
<name>A0ACC6R803_9GAMM</name>
<proteinExistence type="predicted"/>
<gene>
    <name evidence="1" type="ORF">V6250_17320</name>
</gene>
<evidence type="ECO:0000313" key="2">
    <source>
        <dbReference type="Proteomes" id="UP001374952"/>
    </source>
</evidence>
<accession>A0ACC6R803</accession>
<evidence type="ECO:0000313" key="1">
    <source>
        <dbReference type="EMBL" id="MEL0605934.1"/>
    </source>
</evidence>
<sequence>MYGQFLNILIILVFGFYSVASFANYPLTIEHAGKKPVVIKQKPKKVVVFDLGVLDTITALDVEVTAVAKGVFPDYLAGYNTSDKAIAGSLFKPDYAKLKDIKPDLIIVGGRSRKALDKLSGIAPTIDLTVNADSFVPSVKRNVLLLGSIFDKKQQAKSLWEKLNSKILTLQAKAKSKGAGLVLFTVKDVFIAHLPGDRFGMVYDLLGIPSVGKINKQTDSKANKKQTKAQKAKHAATLTKAYIEKKPDWLFILDRGLATAGQSNIKQALTSSPFIKNSNAWQKNHVYYLNPTQWYVVTGGYTSVLNTVNDLNTLW</sequence>
<dbReference type="Proteomes" id="UP001374952">
    <property type="component" value="Unassembled WGS sequence"/>
</dbReference>
<protein>
    <submittedName>
        <fullName evidence="1">ABC transporter substrate-binding protein</fullName>
    </submittedName>
</protein>
<comment type="caution">
    <text evidence="1">The sequence shown here is derived from an EMBL/GenBank/DDBJ whole genome shotgun (WGS) entry which is preliminary data.</text>
</comment>
<organism evidence="1 2">
    <name type="scientific">Pseudoalteromonas undina</name>
    <dbReference type="NCBI Taxonomy" id="43660"/>
    <lineage>
        <taxon>Bacteria</taxon>
        <taxon>Pseudomonadati</taxon>
        <taxon>Pseudomonadota</taxon>
        <taxon>Gammaproteobacteria</taxon>
        <taxon>Alteromonadales</taxon>
        <taxon>Pseudoalteromonadaceae</taxon>
        <taxon>Pseudoalteromonas</taxon>
    </lineage>
</organism>
<keyword evidence="2" id="KW-1185">Reference proteome</keyword>